<evidence type="ECO:0000256" key="1">
    <source>
        <dbReference type="ARBA" id="ARBA00010688"/>
    </source>
</evidence>
<feature type="region of interest" description="Disordered" evidence="6">
    <location>
        <begin position="292"/>
        <end position="311"/>
    </location>
</feature>
<evidence type="ECO:0000256" key="4">
    <source>
        <dbReference type="ARBA" id="ARBA00022777"/>
    </source>
</evidence>
<dbReference type="GO" id="GO:0008865">
    <property type="term" value="F:fructokinase activity"/>
    <property type="evidence" value="ECO:0007669"/>
    <property type="project" value="UniProtKB-EC"/>
</dbReference>
<evidence type="ECO:0000256" key="2">
    <source>
        <dbReference type="ARBA" id="ARBA00022679"/>
    </source>
</evidence>
<protein>
    <submittedName>
        <fullName evidence="8">Fructokinase</fullName>
        <ecNumber evidence="8">2.7.1.4</ecNumber>
    </submittedName>
</protein>
<dbReference type="Pfam" id="PF00294">
    <property type="entry name" value="PfkB"/>
    <property type="match status" value="1"/>
</dbReference>
<dbReference type="PROSITE" id="PS00584">
    <property type="entry name" value="PFKB_KINASES_2"/>
    <property type="match status" value="1"/>
</dbReference>
<dbReference type="PANTHER" id="PTHR43085:SF1">
    <property type="entry name" value="PSEUDOURIDINE KINASE-RELATED"/>
    <property type="match status" value="1"/>
</dbReference>
<gene>
    <name evidence="8" type="ORF">HNR19_003388</name>
</gene>
<keyword evidence="5" id="KW-0067">ATP-binding</keyword>
<dbReference type="PANTHER" id="PTHR43085">
    <property type="entry name" value="HEXOKINASE FAMILY MEMBER"/>
    <property type="match status" value="1"/>
</dbReference>
<feature type="domain" description="Carbohydrate kinase PfkB" evidence="7">
    <location>
        <begin position="8"/>
        <end position="300"/>
    </location>
</feature>
<dbReference type="InterPro" id="IPR029056">
    <property type="entry name" value="Ribokinase-like"/>
</dbReference>
<evidence type="ECO:0000313" key="9">
    <source>
        <dbReference type="Proteomes" id="UP000530424"/>
    </source>
</evidence>
<comment type="caution">
    <text evidence="8">The sequence shown here is derived from an EMBL/GenBank/DDBJ whole genome shotgun (WGS) entry which is preliminary data.</text>
</comment>
<keyword evidence="3" id="KW-0547">Nucleotide-binding</keyword>
<dbReference type="RefSeq" id="WP_343047248.1">
    <property type="nucleotide sequence ID" value="NZ_JACCFP010000001.1"/>
</dbReference>
<dbReference type="SUPFAM" id="SSF53613">
    <property type="entry name" value="Ribokinase-like"/>
    <property type="match status" value="1"/>
</dbReference>
<evidence type="ECO:0000256" key="5">
    <source>
        <dbReference type="ARBA" id="ARBA00022840"/>
    </source>
</evidence>
<dbReference type="EC" id="2.7.1.4" evidence="8"/>
<dbReference type="GO" id="GO:0005524">
    <property type="term" value="F:ATP binding"/>
    <property type="evidence" value="ECO:0007669"/>
    <property type="project" value="UniProtKB-KW"/>
</dbReference>
<dbReference type="Gene3D" id="3.40.1190.20">
    <property type="match status" value="1"/>
</dbReference>
<keyword evidence="4 8" id="KW-0418">Kinase</keyword>
<comment type="similarity">
    <text evidence="1">Belongs to the carbohydrate kinase PfkB family.</text>
</comment>
<evidence type="ECO:0000256" key="3">
    <source>
        <dbReference type="ARBA" id="ARBA00022741"/>
    </source>
</evidence>
<keyword evidence="9" id="KW-1185">Reference proteome</keyword>
<evidence type="ECO:0000256" key="6">
    <source>
        <dbReference type="SAM" id="MobiDB-lite"/>
    </source>
</evidence>
<reference evidence="8 9" key="1">
    <citation type="submission" date="2020-07" db="EMBL/GenBank/DDBJ databases">
        <title>Sequencing the genomes of 1000 actinobacteria strains.</title>
        <authorList>
            <person name="Klenk H.-P."/>
        </authorList>
    </citation>
    <scope>NUCLEOTIDE SEQUENCE [LARGE SCALE GENOMIC DNA]</scope>
    <source>
        <strain evidence="8 9">DSM 103833</strain>
    </source>
</reference>
<evidence type="ECO:0000259" key="7">
    <source>
        <dbReference type="Pfam" id="PF00294"/>
    </source>
</evidence>
<proteinExistence type="inferred from homology"/>
<keyword evidence="2 8" id="KW-0808">Transferase</keyword>
<dbReference type="InterPro" id="IPR002173">
    <property type="entry name" value="Carboh/pur_kinase_PfkB_CS"/>
</dbReference>
<dbReference type="InterPro" id="IPR050306">
    <property type="entry name" value="PfkB_Carbo_kinase"/>
</dbReference>
<sequence>MSSVAGALVVGETLVDAVVAPDGAITERPGGSAANAAVALARLERPVRLATAYGDDARGRLLDAHLAAEGVAPAGDPHALDHTSVATARIGDDGAATYDFDVTWRLGPVAAGAPHVLHVCSLAPVLPPGADDVLALVDEVRSRTTVTYDLNARPSLTGTGREVVTRVQAMVRRTDLVKASDEDLLALWPDRSVEESSVALLGLGPVAVVVTRGADGATWHVAGEAGVGAGAVDSEPVDVVDTIGAGDTFGAGLLDALWPALGAGGRARLAALDADEWSAALRHAARCAAVTVSRPGADPPRRSDLPATSEA</sequence>
<organism evidence="8 9">
    <name type="scientific">Nocardioides thalensis</name>
    <dbReference type="NCBI Taxonomy" id="1914755"/>
    <lineage>
        <taxon>Bacteria</taxon>
        <taxon>Bacillati</taxon>
        <taxon>Actinomycetota</taxon>
        <taxon>Actinomycetes</taxon>
        <taxon>Propionibacteriales</taxon>
        <taxon>Nocardioidaceae</taxon>
        <taxon>Nocardioides</taxon>
    </lineage>
</organism>
<name>A0A853C3F5_9ACTN</name>
<dbReference type="InterPro" id="IPR011611">
    <property type="entry name" value="PfkB_dom"/>
</dbReference>
<evidence type="ECO:0000313" key="8">
    <source>
        <dbReference type="EMBL" id="NYJ02690.1"/>
    </source>
</evidence>
<accession>A0A853C3F5</accession>
<dbReference type="Proteomes" id="UP000530424">
    <property type="component" value="Unassembled WGS sequence"/>
</dbReference>
<dbReference type="EMBL" id="JACCFP010000001">
    <property type="protein sequence ID" value="NYJ02690.1"/>
    <property type="molecule type" value="Genomic_DNA"/>
</dbReference>
<dbReference type="AlphaFoldDB" id="A0A853C3F5"/>